<keyword evidence="1" id="KW-1133">Transmembrane helix</keyword>
<gene>
    <name evidence="2" type="ORF">H1S06_00565</name>
</gene>
<keyword evidence="1" id="KW-0812">Transmembrane</keyword>
<dbReference type="EMBL" id="JACEMT010000029">
    <property type="protein sequence ID" value="MBA4500864.1"/>
    <property type="molecule type" value="Genomic_DNA"/>
</dbReference>
<evidence type="ECO:0000256" key="1">
    <source>
        <dbReference type="SAM" id="Phobius"/>
    </source>
</evidence>
<name>A0A7W2AAZ3_9GAMM</name>
<sequence length="177" mass="17060">MPIPLIPVLSALAAGGSLVPHAAGGLIVSGASGYVAGTYLSTSAIAALLTTAGTAGVAGLAAFTGLLSSAAGAVSSGTSAAIGSTGILGTSIGASGIKGALVSLGVIPTVSVALPFALGGAAVAGSAYLLYRHKNRYKALVGKIVDTPAGDEAVFTEAEAKQVERIILLLAKKDNDE</sequence>
<organism evidence="2 3">
    <name type="scientific">Marinobacterium marinum</name>
    <dbReference type="NCBI Taxonomy" id="2756129"/>
    <lineage>
        <taxon>Bacteria</taxon>
        <taxon>Pseudomonadati</taxon>
        <taxon>Pseudomonadota</taxon>
        <taxon>Gammaproteobacteria</taxon>
        <taxon>Oceanospirillales</taxon>
        <taxon>Oceanospirillaceae</taxon>
        <taxon>Marinobacterium</taxon>
    </lineage>
</organism>
<feature type="transmembrane region" description="Helical" evidence="1">
    <location>
        <begin position="112"/>
        <end position="131"/>
    </location>
</feature>
<keyword evidence="3" id="KW-1185">Reference proteome</keyword>
<dbReference type="RefSeq" id="WP_181736338.1">
    <property type="nucleotide sequence ID" value="NZ_JACEMT010000029.1"/>
</dbReference>
<comment type="caution">
    <text evidence="2">The sequence shown here is derived from an EMBL/GenBank/DDBJ whole genome shotgun (WGS) entry which is preliminary data.</text>
</comment>
<feature type="transmembrane region" description="Helical" evidence="1">
    <location>
        <begin position="43"/>
        <end position="68"/>
    </location>
</feature>
<feature type="transmembrane region" description="Helical" evidence="1">
    <location>
        <begin position="80"/>
        <end position="106"/>
    </location>
</feature>
<accession>A0A7W2AAZ3</accession>
<proteinExistence type="predicted"/>
<protein>
    <recommendedName>
        <fullName evidence="4">Transmembrane protein</fullName>
    </recommendedName>
</protein>
<evidence type="ECO:0000313" key="2">
    <source>
        <dbReference type="EMBL" id="MBA4500864.1"/>
    </source>
</evidence>
<dbReference type="AlphaFoldDB" id="A0A7W2AAZ3"/>
<keyword evidence="1" id="KW-0472">Membrane</keyword>
<dbReference type="Proteomes" id="UP000538931">
    <property type="component" value="Unassembled WGS sequence"/>
</dbReference>
<evidence type="ECO:0008006" key="4">
    <source>
        <dbReference type="Google" id="ProtNLM"/>
    </source>
</evidence>
<evidence type="ECO:0000313" key="3">
    <source>
        <dbReference type="Proteomes" id="UP000538931"/>
    </source>
</evidence>
<reference evidence="2 3" key="1">
    <citation type="submission" date="2020-07" db="EMBL/GenBank/DDBJ databases">
        <title>Bacterium isolated from marien macroalgae.</title>
        <authorList>
            <person name="Zhu K."/>
            <person name="Lu D."/>
            <person name="Du Z."/>
        </authorList>
    </citation>
    <scope>NUCLEOTIDE SEQUENCE [LARGE SCALE GENOMIC DNA]</scope>
    <source>
        <strain evidence="2 3">3-1745</strain>
    </source>
</reference>